<dbReference type="EMBL" id="CP114040">
    <property type="protein sequence ID" value="WAS90683.1"/>
    <property type="molecule type" value="Genomic_DNA"/>
</dbReference>
<evidence type="ECO:0000313" key="2">
    <source>
        <dbReference type="Proteomes" id="UP001164459"/>
    </source>
</evidence>
<reference evidence="1" key="1">
    <citation type="submission" date="2022-11" db="EMBL/GenBank/DDBJ databases">
        <title>Minimal conservation of predation-associated metabolite biosynthetic gene clusters underscores biosynthetic potential of Myxococcota including descriptions for ten novel species: Archangium lansinium sp. nov., Myxococcus landrumus sp. nov., Nannocystis bai.</title>
        <authorList>
            <person name="Ahearne A."/>
            <person name="Stevens C."/>
            <person name="Dowd S."/>
        </authorList>
    </citation>
    <scope>NUCLEOTIDE SEQUENCE</scope>
    <source>
        <strain evidence="1">Fl3</strain>
    </source>
</reference>
<sequence>MLMVLTMAARGFEGADVQAALLYALPYAALALTGPGRHSLDHRLRPRYRRLLARLVTP</sequence>
<proteinExistence type="predicted"/>
<name>A0ABY7GUS0_9BACT</name>
<dbReference type="Proteomes" id="UP001164459">
    <property type="component" value="Chromosome"/>
</dbReference>
<accession>A0ABY7GUS0</accession>
<organism evidence="1 2">
    <name type="scientific">Nannocystis punicea</name>
    <dbReference type="NCBI Taxonomy" id="2995304"/>
    <lineage>
        <taxon>Bacteria</taxon>
        <taxon>Pseudomonadati</taxon>
        <taxon>Myxococcota</taxon>
        <taxon>Polyangia</taxon>
        <taxon>Nannocystales</taxon>
        <taxon>Nannocystaceae</taxon>
        <taxon>Nannocystis</taxon>
    </lineage>
</organism>
<keyword evidence="2" id="KW-1185">Reference proteome</keyword>
<dbReference type="RefSeq" id="WP_269033010.1">
    <property type="nucleotide sequence ID" value="NZ_CP114040.1"/>
</dbReference>
<protein>
    <submittedName>
        <fullName evidence="1">Uncharacterized protein</fullName>
    </submittedName>
</protein>
<evidence type="ECO:0000313" key="1">
    <source>
        <dbReference type="EMBL" id="WAS90683.1"/>
    </source>
</evidence>
<gene>
    <name evidence="1" type="ORF">O0S08_31230</name>
</gene>